<comment type="caution">
    <text evidence="2">The sequence shown here is derived from an EMBL/GenBank/DDBJ whole genome shotgun (WGS) entry which is preliminary data.</text>
</comment>
<sequence>MSFAISLYSSFIKAGSKESDIAKPENKCRRADLDNKSVEALHKDDVLCDEHLESSCFSQTALCNKQLLKTAVPTIFDVQNPPLQKTPSRAPPKQKEPLDNIRRKDNVSPGDFVDENVSPASHNTNEVHVAILKRKVNALRSRTWRLCQAHATQQKRNKGEISPRSDAVKTAMTWINFALHYPSICHQQRHSLSSHKSRCPNYL</sequence>
<evidence type="ECO:0000256" key="1">
    <source>
        <dbReference type="SAM" id="MobiDB-lite"/>
    </source>
</evidence>
<evidence type="ECO:0000313" key="2">
    <source>
        <dbReference type="EMBL" id="GFO18983.1"/>
    </source>
</evidence>
<dbReference type="EMBL" id="BLXT01004995">
    <property type="protein sequence ID" value="GFO18983.1"/>
    <property type="molecule type" value="Genomic_DNA"/>
</dbReference>
<dbReference type="Proteomes" id="UP000735302">
    <property type="component" value="Unassembled WGS sequence"/>
</dbReference>
<accession>A0AAV4BHA6</accession>
<feature type="compositionally biased region" description="Basic and acidic residues" evidence="1">
    <location>
        <begin position="93"/>
        <end position="106"/>
    </location>
</feature>
<gene>
    <name evidence="2" type="ORF">PoB_004548800</name>
</gene>
<keyword evidence="3" id="KW-1185">Reference proteome</keyword>
<evidence type="ECO:0000313" key="3">
    <source>
        <dbReference type="Proteomes" id="UP000735302"/>
    </source>
</evidence>
<name>A0AAV4BHA6_9GAST</name>
<dbReference type="AlphaFoldDB" id="A0AAV4BHA6"/>
<feature type="region of interest" description="Disordered" evidence="1">
    <location>
        <begin position="79"/>
        <end position="106"/>
    </location>
</feature>
<protein>
    <submittedName>
        <fullName evidence="2">Uncharacterized protein</fullName>
    </submittedName>
</protein>
<proteinExistence type="predicted"/>
<reference evidence="2 3" key="1">
    <citation type="journal article" date="2021" name="Elife">
        <title>Chloroplast acquisition without the gene transfer in kleptoplastic sea slugs, Plakobranchus ocellatus.</title>
        <authorList>
            <person name="Maeda T."/>
            <person name="Takahashi S."/>
            <person name="Yoshida T."/>
            <person name="Shimamura S."/>
            <person name="Takaki Y."/>
            <person name="Nagai Y."/>
            <person name="Toyoda A."/>
            <person name="Suzuki Y."/>
            <person name="Arimoto A."/>
            <person name="Ishii H."/>
            <person name="Satoh N."/>
            <person name="Nishiyama T."/>
            <person name="Hasebe M."/>
            <person name="Maruyama T."/>
            <person name="Minagawa J."/>
            <person name="Obokata J."/>
            <person name="Shigenobu S."/>
        </authorList>
    </citation>
    <scope>NUCLEOTIDE SEQUENCE [LARGE SCALE GENOMIC DNA]</scope>
</reference>
<organism evidence="2 3">
    <name type="scientific">Plakobranchus ocellatus</name>
    <dbReference type="NCBI Taxonomy" id="259542"/>
    <lineage>
        <taxon>Eukaryota</taxon>
        <taxon>Metazoa</taxon>
        <taxon>Spiralia</taxon>
        <taxon>Lophotrochozoa</taxon>
        <taxon>Mollusca</taxon>
        <taxon>Gastropoda</taxon>
        <taxon>Heterobranchia</taxon>
        <taxon>Euthyneura</taxon>
        <taxon>Panpulmonata</taxon>
        <taxon>Sacoglossa</taxon>
        <taxon>Placobranchoidea</taxon>
        <taxon>Plakobranchidae</taxon>
        <taxon>Plakobranchus</taxon>
    </lineage>
</organism>